<evidence type="ECO:0000256" key="2">
    <source>
        <dbReference type="ARBA" id="ARBA00022695"/>
    </source>
</evidence>
<comment type="function">
    <text evidence="3">Catalyzes the formation of 4-diphosphocytidyl-2-C-methyl-D-erythritol from CTP and 2-C-methyl-D-erythritol 4-phosphate (MEP).</text>
</comment>
<dbReference type="AlphaFoldDB" id="A0A011QTQ6"/>
<keyword evidence="1 3" id="KW-0808">Transferase</keyword>
<feature type="site" description="Transition state stabilizer" evidence="3">
    <location>
        <position position="16"/>
    </location>
</feature>
<dbReference type="InterPro" id="IPR050088">
    <property type="entry name" value="IspD/TarI_cytidylyltransf_bact"/>
</dbReference>
<dbReference type="InterPro" id="IPR034683">
    <property type="entry name" value="IspD/TarI"/>
</dbReference>
<evidence type="ECO:0000313" key="5">
    <source>
        <dbReference type="Proteomes" id="UP000021816"/>
    </source>
</evidence>
<dbReference type="STRING" id="1454003.AW10_00707"/>
<evidence type="ECO:0000313" key="4">
    <source>
        <dbReference type="EMBL" id="EXI82259.1"/>
    </source>
</evidence>
<comment type="similarity">
    <text evidence="3">Belongs to the IspD/TarI cytidylyltransferase family. IspD subfamily.</text>
</comment>
<sequence length="232" mass="25325">MLRHYAIVPAAGSGSRFGGEMPKQYQMLAGRPLIYYSLAALCRCQRIDRVWVVLSPDDSWWRRYDWTSLGHKLETAYCGGASRSDSVANGLSAAATAAHDDDWALVHDAARPCLSQANLKALCDQLADDPVGGLLAVPLADTLKRADAEQRVACTEPRDGLWQAQTPQMFRYGLLRRALAEYPQGTDEASAVEAAGFRPRLIGGDASNLKVTLPADLRLAELILQGRARVDE</sequence>
<comment type="catalytic activity">
    <reaction evidence="3">
        <text>2-C-methyl-D-erythritol 4-phosphate + CTP + H(+) = 4-CDP-2-C-methyl-D-erythritol + diphosphate</text>
        <dbReference type="Rhea" id="RHEA:13429"/>
        <dbReference type="ChEBI" id="CHEBI:15378"/>
        <dbReference type="ChEBI" id="CHEBI:33019"/>
        <dbReference type="ChEBI" id="CHEBI:37563"/>
        <dbReference type="ChEBI" id="CHEBI:57823"/>
        <dbReference type="ChEBI" id="CHEBI:58262"/>
        <dbReference type="EC" id="2.7.7.60"/>
    </reaction>
</comment>
<keyword evidence="3" id="KW-0414">Isoprene biosynthesis</keyword>
<dbReference type="InterPro" id="IPR001228">
    <property type="entry name" value="IspD"/>
</dbReference>
<name>A0A011QTQ6_9PROT</name>
<dbReference type="InterPro" id="IPR029044">
    <property type="entry name" value="Nucleotide-diphossugar_trans"/>
</dbReference>
<reference evidence="4 5" key="1">
    <citation type="submission" date="2014-02" db="EMBL/GenBank/DDBJ databases">
        <title>Expanding our view of genomic diversity in Candidatus Accumulibacter clades.</title>
        <authorList>
            <person name="Skennerton C.T."/>
            <person name="Barr J.J."/>
            <person name="Slater F.R."/>
            <person name="Bond P.L."/>
            <person name="Tyson G.W."/>
        </authorList>
    </citation>
    <scope>NUCLEOTIDE SEQUENCE [LARGE SCALE GENOMIC DNA]</scope>
    <source>
        <strain evidence="5">BA-92</strain>
    </source>
</reference>
<proteinExistence type="inferred from homology"/>
<evidence type="ECO:0000256" key="1">
    <source>
        <dbReference type="ARBA" id="ARBA00022679"/>
    </source>
</evidence>
<comment type="caution">
    <text evidence="4">The sequence shown here is derived from an EMBL/GenBank/DDBJ whole genome shotgun (WGS) entry which is preliminary data.</text>
</comment>
<protein>
    <recommendedName>
        <fullName evidence="3">2-C-methyl-D-erythritol 4-phosphate cytidylyltransferase</fullName>
        <ecNumber evidence="3">2.7.7.60</ecNumber>
    </recommendedName>
    <alternativeName>
        <fullName evidence="3">4-diphosphocytidyl-2C-methyl-D-erythritol synthase</fullName>
    </alternativeName>
    <alternativeName>
        <fullName evidence="3">MEP cytidylyltransferase</fullName>
        <shortName evidence="3">MCT</shortName>
    </alternativeName>
</protein>
<dbReference type="GO" id="GO:0050518">
    <property type="term" value="F:2-C-methyl-D-erythritol 4-phosphate cytidylyltransferase activity"/>
    <property type="evidence" value="ECO:0007669"/>
    <property type="project" value="UniProtKB-UniRule"/>
</dbReference>
<dbReference type="EMBL" id="JEMX01000012">
    <property type="protein sequence ID" value="EXI82259.1"/>
    <property type="molecule type" value="Genomic_DNA"/>
</dbReference>
<feature type="site" description="Transition state stabilizer" evidence="3">
    <location>
        <position position="23"/>
    </location>
</feature>
<organism evidence="4 5">
    <name type="scientific">Candidatus Accumulibacter appositus</name>
    <dbReference type="NCBI Taxonomy" id="1454003"/>
    <lineage>
        <taxon>Bacteria</taxon>
        <taxon>Pseudomonadati</taxon>
        <taxon>Pseudomonadota</taxon>
        <taxon>Betaproteobacteria</taxon>
        <taxon>Candidatus Accumulibacter</taxon>
    </lineage>
</organism>
<gene>
    <name evidence="4" type="primary">ispD_1</name>
    <name evidence="3" type="synonym">ispD</name>
    <name evidence="4" type="ORF">AW10_00707</name>
</gene>
<dbReference type="UniPathway" id="UPA00056">
    <property type="reaction ID" value="UER00093"/>
</dbReference>
<feature type="site" description="Positions MEP for the nucleophilic attack" evidence="3">
    <location>
        <position position="158"/>
    </location>
</feature>
<dbReference type="Pfam" id="PF01128">
    <property type="entry name" value="IspD"/>
    <property type="match status" value="1"/>
</dbReference>
<dbReference type="CDD" id="cd02516">
    <property type="entry name" value="CDP-ME_synthetase"/>
    <property type="match status" value="1"/>
</dbReference>
<feature type="site" description="Positions MEP for the nucleophilic attack" evidence="3">
    <location>
        <position position="210"/>
    </location>
</feature>
<keyword evidence="2 3" id="KW-0548">Nucleotidyltransferase</keyword>
<dbReference type="GO" id="GO:0019288">
    <property type="term" value="P:isopentenyl diphosphate biosynthetic process, methylerythritol 4-phosphate pathway"/>
    <property type="evidence" value="ECO:0007669"/>
    <property type="project" value="UniProtKB-UniRule"/>
</dbReference>
<dbReference type="SUPFAM" id="SSF53448">
    <property type="entry name" value="Nucleotide-diphospho-sugar transferases"/>
    <property type="match status" value="1"/>
</dbReference>
<evidence type="ECO:0000256" key="3">
    <source>
        <dbReference type="HAMAP-Rule" id="MF_00108"/>
    </source>
</evidence>
<dbReference type="PANTHER" id="PTHR32125">
    <property type="entry name" value="2-C-METHYL-D-ERYTHRITOL 4-PHOSPHATE CYTIDYLYLTRANSFERASE, CHLOROPLASTIC"/>
    <property type="match status" value="1"/>
</dbReference>
<dbReference type="EC" id="2.7.7.60" evidence="3"/>
<dbReference type="PANTHER" id="PTHR32125:SF4">
    <property type="entry name" value="2-C-METHYL-D-ERYTHRITOL 4-PHOSPHATE CYTIDYLYLTRANSFERASE, CHLOROPLASTIC"/>
    <property type="match status" value="1"/>
</dbReference>
<dbReference type="PATRIC" id="fig|1454003.3.peg.722"/>
<comment type="pathway">
    <text evidence="3">Isoprenoid biosynthesis; isopentenyl diphosphate biosynthesis via DXP pathway; isopentenyl diphosphate from 1-deoxy-D-xylulose 5-phosphate: step 2/6.</text>
</comment>
<dbReference type="Gene3D" id="3.90.550.10">
    <property type="entry name" value="Spore Coat Polysaccharide Biosynthesis Protein SpsA, Chain A"/>
    <property type="match status" value="1"/>
</dbReference>
<dbReference type="Proteomes" id="UP000021816">
    <property type="component" value="Unassembled WGS sequence"/>
</dbReference>
<dbReference type="HAMAP" id="MF_00108">
    <property type="entry name" value="IspD"/>
    <property type="match status" value="1"/>
</dbReference>
<dbReference type="FunFam" id="3.90.550.10:FF:000003">
    <property type="entry name" value="2-C-methyl-D-erythritol 4-phosphate cytidylyltransferase"/>
    <property type="match status" value="1"/>
</dbReference>
<dbReference type="NCBIfam" id="TIGR00453">
    <property type="entry name" value="ispD"/>
    <property type="match status" value="1"/>
</dbReference>
<accession>A0A011QTQ6</accession>